<dbReference type="InterPro" id="IPR050923">
    <property type="entry name" value="Cell_Proc_Reg/RNA_Proc"/>
</dbReference>
<feature type="compositionally biased region" description="Low complexity" evidence="2">
    <location>
        <begin position="151"/>
        <end position="180"/>
    </location>
</feature>
<keyword evidence="1" id="KW-0597">Phosphoprotein</keyword>
<dbReference type="PANTHER" id="PTHR23308">
    <property type="entry name" value="NUCLEAR INHIBITOR OF PROTEIN PHOSPHATASE-1"/>
    <property type="match status" value="1"/>
</dbReference>
<gene>
    <name evidence="4" type="ORF">GcLGCM259_0030</name>
</gene>
<sequence>MSFLDNVERGLEKVVTSFFRGNSSAEIKPVELTTALRNEMDRGILAISEGRSLAPNDFVVHLSNDDYQTAKAWGSSVVNEMAKVTAEHAMSQGYSVRDNIRIHFVGEEDRRRGEVEISASIKEGAAGAAASASVKNPAPAPTPAAAPAPATPAAEQPRTTAQPRAAARPEPARAAPAPVAKQAVLEVDGQRYALHHHSIVLGRSASTDIPIDDPGVSRQHFRVEQRGDDYVVLDLGSTNGTFVDGRKVNGETRVGDGSVISLGKTKVVFRLIAQGQKGRA</sequence>
<dbReference type="EMBL" id="CP034412">
    <property type="protein sequence ID" value="QCY45824.1"/>
    <property type="molecule type" value="Genomic_DNA"/>
</dbReference>
<dbReference type="Gene3D" id="3.30.2320.60">
    <property type="entry name" value="FhaA, phosphopeptide-binding domain (DUF3662)"/>
    <property type="match status" value="1"/>
</dbReference>
<proteinExistence type="predicted"/>
<dbReference type="Gene3D" id="2.60.200.20">
    <property type="match status" value="1"/>
</dbReference>
<dbReference type="SUPFAM" id="SSF49879">
    <property type="entry name" value="SMAD/FHA domain"/>
    <property type="match status" value="1"/>
</dbReference>
<dbReference type="Proteomes" id="UP000307000">
    <property type="component" value="Chromosome"/>
</dbReference>
<dbReference type="Pfam" id="PF00498">
    <property type="entry name" value="FHA"/>
    <property type="match status" value="1"/>
</dbReference>
<dbReference type="RefSeq" id="WP_138176408.1">
    <property type="nucleotide sequence ID" value="NZ_CP034412.1"/>
</dbReference>
<evidence type="ECO:0000313" key="5">
    <source>
        <dbReference type="Proteomes" id="UP000307000"/>
    </source>
</evidence>
<dbReference type="InterPro" id="IPR008984">
    <property type="entry name" value="SMAD_FHA_dom_sf"/>
</dbReference>
<dbReference type="AlphaFoldDB" id="A0A5B7WRD6"/>
<dbReference type="Pfam" id="PF12401">
    <property type="entry name" value="FhaA_N"/>
    <property type="match status" value="1"/>
</dbReference>
<dbReference type="InterPro" id="IPR042287">
    <property type="entry name" value="FhaA_N_sf"/>
</dbReference>
<organism evidence="4 5">
    <name type="scientific">Glutamicibacter creatinolyticus</name>
    <dbReference type="NCBI Taxonomy" id="162496"/>
    <lineage>
        <taxon>Bacteria</taxon>
        <taxon>Bacillati</taxon>
        <taxon>Actinomycetota</taxon>
        <taxon>Actinomycetes</taxon>
        <taxon>Micrococcales</taxon>
        <taxon>Micrococcaceae</taxon>
        <taxon>Glutamicibacter</taxon>
    </lineage>
</organism>
<keyword evidence="5" id="KW-1185">Reference proteome</keyword>
<dbReference type="PROSITE" id="PS50006">
    <property type="entry name" value="FHA_DOMAIN"/>
    <property type="match status" value="1"/>
</dbReference>
<evidence type="ECO:0000313" key="4">
    <source>
        <dbReference type="EMBL" id="QCY45824.1"/>
    </source>
</evidence>
<evidence type="ECO:0000259" key="3">
    <source>
        <dbReference type="PROSITE" id="PS50006"/>
    </source>
</evidence>
<dbReference type="InterPro" id="IPR000253">
    <property type="entry name" value="FHA_dom"/>
</dbReference>
<dbReference type="CDD" id="cd00060">
    <property type="entry name" value="FHA"/>
    <property type="match status" value="1"/>
</dbReference>
<dbReference type="InterPro" id="IPR022128">
    <property type="entry name" value="FhaA_N"/>
</dbReference>
<protein>
    <recommendedName>
        <fullName evidence="3">FHA domain-containing protein</fullName>
    </recommendedName>
</protein>
<dbReference type="KEGG" id="gcr:GcLGCM259_0030"/>
<feature type="region of interest" description="Disordered" evidence="2">
    <location>
        <begin position="130"/>
        <end position="180"/>
    </location>
</feature>
<feature type="domain" description="FHA" evidence="3">
    <location>
        <begin position="199"/>
        <end position="248"/>
    </location>
</feature>
<evidence type="ECO:0000256" key="1">
    <source>
        <dbReference type="ARBA" id="ARBA00022553"/>
    </source>
</evidence>
<reference evidence="4 5" key="1">
    <citation type="submission" date="2018-12" db="EMBL/GenBank/DDBJ databases">
        <title>Complete Genome Sequence of Glutamicibacter creatinolyticus strain LGCM259,isolated from an abscess of a 12-year-old mare in Italy.</title>
        <authorList>
            <person name="Santos R.G."/>
            <person name="Silva A.L."/>
            <person name="Seyffert N."/>
            <person name="Castro T.L.P."/>
            <person name="Attili A.R."/>
            <person name="Rifici C."/>
            <person name="Mazzullo G."/>
            <person name="Brenig B."/>
            <person name="Venanzi F."/>
            <person name="Azevedo V."/>
        </authorList>
    </citation>
    <scope>NUCLEOTIDE SEQUENCE [LARGE SCALE GENOMIC DNA]</scope>
    <source>
        <strain evidence="4 5">LGCM 259</strain>
    </source>
</reference>
<evidence type="ECO:0000256" key="2">
    <source>
        <dbReference type="SAM" id="MobiDB-lite"/>
    </source>
</evidence>
<feature type="compositionally biased region" description="Pro residues" evidence="2">
    <location>
        <begin position="138"/>
        <end position="150"/>
    </location>
</feature>
<accession>A0A5B7WRD6</accession>
<name>A0A5B7WRD6_9MICC</name>
<dbReference type="SMART" id="SM00240">
    <property type="entry name" value="FHA"/>
    <property type="match status" value="1"/>
</dbReference>